<dbReference type="EMBL" id="QVFB01000008">
    <property type="protein sequence ID" value="RGC19678.1"/>
    <property type="molecule type" value="Genomic_DNA"/>
</dbReference>
<dbReference type="Proteomes" id="UP000261140">
    <property type="component" value="Unassembled WGS sequence"/>
</dbReference>
<evidence type="ECO:0000313" key="27">
    <source>
        <dbReference type="Proteomes" id="UP000477010"/>
    </source>
</evidence>
<evidence type="ECO:0000313" key="11">
    <source>
        <dbReference type="EMBL" id="RCH46900.1"/>
    </source>
</evidence>
<evidence type="ECO:0000313" key="15">
    <source>
        <dbReference type="EMBL" id="RGC19678.1"/>
    </source>
</evidence>
<protein>
    <submittedName>
        <fullName evidence="2">DNA-binding protein</fullName>
    </submittedName>
    <submittedName>
        <fullName evidence="3 4">Helix-turn-helix domain</fullName>
    </submittedName>
</protein>
<feature type="domain" description="Helix-turn-helix" evidence="1">
    <location>
        <begin position="15"/>
        <end position="61"/>
    </location>
</feature>
<organism evidence="3 16">
    <name type="scientific">Faecalibacterium prausnitzii</name>
    <dbReference type="NCBI Taxonomy" id="853"/>
    <lineage>
        <taxon>Bacteria</taxon>
        <taxon>Bacillati</taxon>
        <taxon>Bacillota</taxon>
        <taxon>Clostridia</taxon>
        <taxon>Eubacteriales</taxon>
        <taxon>Oscillospiraceae</taxon>
        <taxon>Faecalibacterium</taxon>
    </lineage>
</organism>
<dbReference type="EMBL" id="WKQE01000027">
    <property type="protein sequence ID" value="MSC81910.1"/>
    <property type="molecule type" value="Genomic_DNA"/>
</dbReference>
<dbReference type="Proteomes" id="UP000251281">
    <property type="component" value="Unassembled WGS sequence"/>
</dbReference>
<evidence type="ECO:0000313" key="21">
    <source>
        <dbReference type="Proteomes" id="UP000252378"/>
    </source>
</evidence>
<reference evidence="2 18" key="4">
    <citation type="submission" date="2017-10" db="EMBL/GenBank/DDBJ databases">
        <title>Complete Genome Sequence of Faecalibacterium prausnitzii isolated from the gut of healthy adult Indian.</title>
        <authorList>
            <person name="Bag S."/>
            <person name="Ghosh T.S."/>
            <person name="Das B."/>
        </authorList>
    </citation>
    <scope>NUCLEOTIDE SEQUENCE [LARGE SCALE GENOMIC DNA]</scope>
    <source>
        <strain evidence="2 18">Indica</strain>
    </source>
</reference>
<reference evidence="19 20" key="5">
    <citation type="submission" date="2018-02" db="EMBL/GenBank/DDBJ databases">
        <title>Complete genome sequencing of Faecalibacterium prausnitzii strains isolated from the human gut.</title>
        <authorList>
            <person name="Fitzgerald B.C."/>
            <person name="Shkoporov A.N."/>
            <person name="Ross P.R."/>
            <person name="Hill C."/>
        </authorList>
    </citation>
    <scope>NUCLEOTIDE SEQUENCE [LARGE SCALE GENOMIC DNA]</scope>
    <source>
        <strain evidence="9 20">APC923/51-1</strain>
        <strain evidence="10 19">APC924/119</strain>
        <strain evidence="11 21">ATCC 27768</strain>
    </source>
</reference>
<name>A0A173U6J3_9FIRM</name>
<dbReference type="EMBL" id="QVEZ01000014">
    <property type="protein sequence ID" value="RGC03657.1"/>
    <property type="molecule type" value="Genomic_DNA"/>
</dbReference>
<evidence type="ECO:0000313" key="2">
    <source>
        <dbReference type="EMBL" id="ATL91017.1"/>
    </source>
</evidence>
<keyword evidence="2" id="KW-0238">DNA-binding</keyword>
<dbReference type="Proteomes" id="UP000477010">
    <property type="component" value="Unassembled WGS sequence"/>
</dbReference>
<dbReference type="Pfam" id="PF12728">
    <property type="entry name" value="HTH_17"/>
    <property type="match status" value="1"/>
</dbReference>
<evidence type="ECO:0000313" key="25">
    <source>
        <dbReference type="Proteomes" id="UP000261140"/>
    </source>
</evidence>
<evidence type="ECO:0000313" key="20">
    <source>
        <dbReference type="Proteomes" id="UP000251281"/>
    </source>
</evidence>
<dbReference type="AlphaFoldDB" id="A0A173U6J3"/>
<dbReference type="EMBL" id="CP023819">
    <property type="protein sequence ID" value="ATL91017.1"/>
    <property type="molecule type" value="Genomic_DNA"/>
</dbReference>
<dbReference type="OrthoDB" id="1684751at2"/>
<evidence type="ECO:0000313" key="16">
    <source>
        <dbReference type="Proteomes" id="UP000095649"/>
    </source>
</evidence>
<evidence type="ECO:0000313" key="18">
    <source>
        <dbReference type="Proteomes" id="UP000223709"/>
    </source>
</evidence>
<gene>
    <name evidence="10" type="ORF">C4N21_07770</name>
    <name evidence="9" type="ORF">C4N24_10215</name>
    <name evidence="11" type="ORF">C7J97_05210</name>
    <name evidence="8" type="ORF">CGS55_12960</name>
    <name evidence="7" type="ORF">CGS55_12985</name>
    <name evidence="2" type="ORF">CRH10_12295</name>
    <name evidence="15" type="ORF">DW855_06780</name>
    <name evidence="14" type="ORF">DW905_13720</name>
    <name evidence="13" type="ORF">DWZ04_04975</name>
    <name evidence="12" type="ORF">DWZ89_11740</name>
    <name evidence="3" type="ORF">ERS852582_01914</name>
    <name evidence="6" type="ORF">GKD85_14080</name>
    <name evidence="5" type="ORF">GKE10_00905</name>
    <name evidence="4" type="ORF">KH315_05200</name>
</gene>
<dbReference type="InterPro" id="IPR041657">
    <property type="entry name" value="HTH_17"/>
</dbReference>
<dbReference type="RefSeq" id="WP_005927005.1">
    <property type="nucleotide sequence ID" value="NZ_CABHNO010000005.1"/>
</dbReference>
<reference evidence="7" key="3">
    <citation type="submission" date="2017-07" db="EMBL/GenBank/DDBJ databases">
        <authorList>
            <person name="Sun Z.S."/>
            <person name="Albrecht U."/>
            <person name="Echele G."/>
            <person name="Lee C.C."/>
        </authorList>
    </citation>
    <scope>NUCLEOTIDE SEQUENCE</scope>
    <source>
        <strain evidence="7">CNCM I 4546</strain>
    </source>
</reference>
<evidence type="ECO:0000313" key="6">
    <source>
        <dbReference type="EMBL" id="MSC81910.1"/>
    </source>
</evidence>
<accession>A0A173U6J3</accession>
<evidence type="ECO:0000313" key="26">
    <source>
        <dbReference type="Proteomes" id="UP000462091"/>
    </source>
</evidence>
<evidence type="ECO:0000313" key="23">
    <source>
        <dbReference type="Proteomes" id="UP000260783"/>
    </source>
</evidence>
<evidence type="ECO:0000313" key="22">
    <source>
        <dbReference type="Proteomes" id="UP000260733"/>
    </source>
</evidence>
<evidence type="ECO:0000313" key="5">
    <source>
        <dbReference type="EMBL" id="MSC50489.1"/>
    </source>
</evidence>
<dbReference type="EMBL" id="CYXN01000016">
    <property type="protein sequence ID" value="CUN09917.1"/>
    <property type="molecule type" value="Genomic_DNA"/>
</dbReference>
<sequence>MRSQFTSYEQLPITLTADHVAAALGISRANAYILLRSDGFPTLHIGKRMVVPKDRFLQWITDSVNG</sequence>
<proteinExistence type="predicted"/>
<reference evidence="26 27" key="7">
    <citation type="journal article" date="2019" name="Nat. Med.">
        <title>A library of human gut bacterial isolates paired with longitudinal multiomics data enables mechanistic microbiome research.</title>
        <authorList>
            <person name="Poyet M."/>
            <person name="Groussin M."/>
            <person name="Gibbons S.M."/>
            <person name="Avila-Pacheco J."/>
            <person name="Jiang X."/>
            <person name="Kearney S.M."/>
            <person name="Perrotta A.R."/>
            <person name="Berdy B."/>
            <person name="Zhao S."/>
            <person name="Lieberman T.D."/>
            <person name="Swanson P.K."/>
            <person name="Smith M."/>
            <person name="Roesemann S."/>
            <person name="Alexander J.E."/>
            <person name="Rich S.A."/>
            <person name="Livny J."/>
            <person name="Vlamakis H."/>
            <person name="Clish C."/>
            <person name="Bullock K."/>
            <person name="Deik A."/>
            <person name="Scott J."/>
            <person name="Pierce K.A."/>
            <person name="Xavier R.J."/>
            <person name="Alm E.J."/>
        </authorList>
    </citation>
    <scope>NUCLEOTIDE SEQUENCE [LARGE SCALE GENOMIC DNA]</scope>
    <source>
        <strain evidence="5 26">BIOML-B1</strain>
        <strain evidence="6 27">BIOML-B9</strain>
    </source>
</reference>
<dbReference type="EMBL" id="PRLF01000009">
    <property type="protein sequence ID" value="RAW65054.1"/>
    <property type="molecule type" value="Genomic_DNA"/>
</dbReference>
<dbReference type="GO" id="GO:0003677">
    <property type="term" value="F:DNA binding"/>
    <property type="evidence" value="ECO:0007669"/>
    <property type="project" value="UniProtKB-KW"/>
</dbReference>
<evidence type="ECO:0000313" key="10">
    <source>
        <dbReference type="EMBL" id="RAW65054.1"/>
    </source>
</evidence>
<dbReference type="Proteomes" id="UP000095649">
    <property type="component" value="Unassembled WGS sequence"/>
</dbReference>
<dbReference type="Proteomes" id="UP000260783">
    <property type="component" value="Unassembled WGS sequence"/>
</dbReference>
<evidence type="ECO:0000313" key="3">
    <source>
        <dbReference type="EMBL" id="CUN09917.1"/>
    </source>
</evidence>
<evidence type="ECO:0000313" key="14">
    <source>
        <dbReference type="EMBL" id="RGC03657.1"/>
    </source>
</evidence>
<evidence type="ECO:0000259" key="1">
    <source>
        <dbReference type="Pfam" id="PF12728"/>
    </source>
</evidence>
<dbReference type="EMBL" id="PRLD01000009">
    <property type="protein sequence ID" value="RAW56782.1"/>
    <property type="molecule type" value="Genomic_DNA"/>
</dbReference>
<dbReference type="Proteomes" id="UP000252378">
    <property type="component" value="Unassembled WGS sequence"/>
</dbReference>
<dbReference type="Proteomes" id="UP000260733">
    <property type="component" value="Unassembled WGS sequence"/>
</dbReference>
<evidence type="ECO:0000313" key="17">
    <source>
        <dbReference type="Proteomes" id="UP000219901"/>
    </source>
</evidence>
<reference evidence="22 23" key="6">
    <citation type="submission" date="2018-08" db="EMBL/GenBank/DDBJ databases">
        <title>A genome reference for cultivated species of the human gut microbiota.</title>
        <authorList>
            <person name="Zou Y."/>
            <person name="Xue W."/>
            <person name="Luo G."/>
        </authorList>
    </citation>
    <scope>NUCLEOTIDE SEQUENCE [LARGE SCALE GENOMIC DNA]</scope>
    <source>
        <strain evidence="13 23">AF29-11BH</strain>
        <strain evidence="12 25">AF36-11AT</strain>
        <strain evidence="15 22">AM37-13AC</strain>
        <strain evidence="14 24">AM42-11AC</strain>
    </source>
</reference>
<dbReference type="Proteomes" id="UP000261079">
    <property type="component" value="Unassembled WGS sequence"/>
</dbReference>
<dbReference type="Proteomes" id="UP000811365">
    <property type="component" value="Unassembled WGS sequence"/>
</dbReference>
<dbReference type="EMBL" id="NMTV01000070">
    <property type="protein sequence ID" value="PDX71535.1"/>
    <property type="molecule type" value="Genomic_DNA"/>
</dbReference>
<dbReference type="KEGG" id="fpra:CG447_13325"/>
<evidence type="ECO:0000313" key="13">
    <source>
        <dbReference type="EMBL" id="RGB99224.1"/>
    </source>
</evidence>
<dbReference type="Proteomes" id="UP000250550">
    <property type="component" value="Unassembled WGS sequence"/>
</dbReference>
<dbReference type="Proteomes" id="UP000219901">
    <property type="component" value="Unassembled WGS sequence"/>
</dbReference>
<reference evidence="3 16" key="1">
    <citation type="submission" date="2015-09" db="EMBL/GenBank/DDBJ databases">
        <authorList>
            <consortium name="Pathogen Informatics"/>
        </authorList>
    </citation>
    <scope>NUCLEOTIDE SEQUENCE [LARGE SCALE GENOMIC DNA]</scope>
    <source>
        <strain evidence="3 16">2789STDY5834970</strain>
    </source>
</reference>
<dbReference type="EMBL" id="QVEW01000004">
    <property type="protein sequence ID" value="RGB99224.1"/>
    <property type="molecule type" value="Genomic_DNA"/>
</dbReference>
<evidence type="ECO:0000313" key="8">
    <source>
        <dbReference type="EMBL" id="PDX71535.1"/>
    </source>
</evidence>
<evidence type="ECO:0000313" key="12">
    <source>
        <dbReference type="EMBL" id="RGB69294.1"/>
    </source>
</evidence>
<reference evidence="7 17" key="2">
    <citation type="journal article" date="2017" name="Front. Microbiol.">
        <title>New Insights into the Diversity of the Genus Faecalibacterium.</title>
        <authorList>
            <person name="Benevides L."/>
            <person name="Burman S."/>
            <person name="Martin R."/>
            <person name="Robert V."/>
            <person name="Thomas M."/>
            <person name="Miquel S."/>
            <person name="Chain F."/>
            <person name="Sokol H."/>
            <person name="Bermudez-Humaran L.G."/>
            <person name="Morrison M."/>
            <person name="Langella P."/>
            <person name="Azevedo V.A."/>
            <person name="Chatel J.M."/>
            <person name="Soares S."/>
        </authorList>
    </citation>
    <scope>NUCLEOTIDE SEQUENCE [LARGE SCALE GENOMIC DNA]</scope>
    <source>
        <strain evidence="7 17">CNCM I 4546</strain>
    </source>
</reference>
<dbReference type="Proteomes" id="UP000223709">
    <property type="component" value="Chromosome"/>
</dbReference>
<evidence type="ECO:0000313" key="19">
    <source>
        <dbReference type="Proteomes" id="UP000250550"/>
    </source>
</evidence>
<dbReference type="GeneID" id="75069282"/>
<evidence type="ECO:0000313" key="9">
    <source>
        <dbReference type="EMBL" id="RAW56782.1"/>
    </source>
</evidence>
<dbReference type="EMBL" id="QVEQ01000013">
    <property type="protein sequence ID" value="RGB69294.1"/>
    <property type="molecule type" value="Genomic_DNA"/>
</dbReference>
<evidence type="ECO:0000313" key="4">
    <source>
        <dbReference type="EMBL" id="MBS6621548.1"/>
    </source>
</evidence>
<evidence type="ECO:0000313" key="24">
    <source>
        <dbReference type="Proteomes" id="UP000261079"/>
    </source>
</evidence>
<dbReference type="EMBL" id="JAGZYH010000015">
    <property type="protein sequence ID" value="MBS6621548.1"/>
    <property type="molecule type" value="Genomic_DNA"/>
</dbReference>
<dbReference type="EMBL" id="NMTV01000071">
    <property type="protein sequence ID" value="PDX71105.1"/>
    <property type="molecule type" value="Genomic_DNA"/>
</dbReference>
<reference evidence="4" key="8">
    <citation type="submission" date="2021-02" db="EMBL/GenBank/DDBJ databases">
        <title>Infant gut strain persistence is associated with maternal origin, phylogeny, and functional potential including surface adhesion and iron acquisition.</title>
        <authorList>
            <person name="Lou Y.C."/>
        </authorList>
    </citation>
    <scope>NUCLEOTIDE SEQUENCE</scope>
    <source>
        <strain evidence="4">L2_039_000G1_dasL2_039_000G1_maxbin2.maxbin.077</strain>
    </source>
</reference>
<dbReference type="Proteomes" id="UP000462091">
    <property type="component" value="Unassembled WGS sequence"/>
</dbReference>
<dbReference type="EMBL" id="PXUP01000006">
    <property type="protein sequence ID" value="RCH46900.1"/>
    <property type="molecule type" value="Genomic_DNA"/>
</dbReference>
<dbReference type="EMBL" id="WKQM01000001">
    <property type="protein sequence ID" value="MSC50489.1"/>
    <property type="molecule type" value="Genomic_DNA"/>
</dbReference>
<evidence type="ECO:0000313" key="7">
    <source>
        <dbReference type="EMBL" id="PDX71105.1"/>
    </source>
</evidence>